<accession>A0AAD9JJK6</accession>
<dbReference type="Pfam" id="PF00078">
    <property type="entry name" value="RVT_1"/>
    <property type="match status" value="1"/>
</dbReference>
<protein>
    <recommendedName>
        <fullName evidence="1">Reverse transcriptase domain-containing protein</fullName>
    </recommendedName>
</protein>
<comment type="caution">
    <text evidence="2">The sequence shown here is derived from an EMBL/GenBank/DDBJ whole genome shotgun (WGS) entry which is preliminary data.</text>
</comment>
<dbReference type="CDD" id="cd01650">
    <property type="entry name" value="RT_nLTR_like"/>
    <property type="match status" value="1"/>
</dbReference>
<evidence type="ECO:0000259" key="1">
    <source>
        <dbReference type="PROSITE" id="PS50878"/>
    </source>
</evidence>
<dbReference type="PANTHER" id="PTHR19446">
    <property type="entry name" value="REVERSE TRANSCRIPTASES"/>
    <property type="match status" value="1"/>
</dbReference>
<proteinExistence type="predicted"/>
<dbReference type="AlphaFoldDB" id="A0AAD9JJK6"/>
<dbReference type="Proteomes" id="UP001209878">
    <property type="component" value="Unassembled WGS sequence"/>
</dbReference>
<sequence>MLKILLNRLKPQAEKIIAEEQAAFRPGRSTTEQICNLRILCEKYLQHQQDLYHVFIDFKKAFDRVWHAALWATMWHFNINANLIRMIQNLYEKATSAVYLNNRIGDWFRITIGVRQGCVLSPTLYNIFLERIL</sequence>
<feature type="domain" description="Reverse transcriptase" evidence="1">
    <location>
        <begin position="1"/>
        <end position="133"/>
    </location>
</feature>
<gene>
    <name evidence="2" type="ORF">NP493_2203g00012</name>
</gene>
<dbReference type="InterPro" id="IPR043502">
    <property type="entry name" value="DNA/RNA_pol_sf"/>
</dbReference>
<dbReference type="InterPro" id="IPR000477">
    <property type="entry name" value="RT_dom"/>
</dbReference>
<reference evidence="2" key="1">
    <citation type="journal article" date="2023" name="Mol. Biol. Evol.">
        <title>Third-Generation Sequencing Reveals the Adaptive Role of the Epigenome in Three Deep-Sea Polychaetes.</title>
        <authorList>
            <person name="Perez M."/>
            <person name="Aroh O."/>
            <person name="Sun Y."/>
            <person name="Lan Y."/>
            <person name="Juniper S.K."/>
            <person name="Young C.R."/>
            <person name="Angers B."/>
            <person name="Qian P.Y."/>
        </authorList>
    </citation>
    <scope>NUCLEOTIDE SEQUENCE</scope>
    <source>
        <strain evidence="2">R07B-5</strain>
    </source>
</reference>
<evidence type="ECO:0000313" key="3">
    <source>
        <dbReference type="Proteomes" id="UP001209878"/>
    </source>
</evidence>
<dbReference type="EMBL" id="JAODUO010002203">
    <property type="protein sequence ID" value="KAK2154261.1"/>
    <property type="molecule type" value="Genomic_DNA"/>
</dbReference>
<organism evidence="2 3">
    <name type="scientific">Ridgeia piscesae</name>
    <name type="common">Tubeworm</name>
    <dbReference type="NCBI Taxonomy" id="27915"/>
    <lineage>
        <taxon>Eukaryota</taxon>
        <taxon>Metazoa</taxon>
        <taxon>Spiralia</taxon>
        <taxon>Lophotrochozoa</taxon>
        <taxon>Annelida</taxon>
        <taxon>Polychaeta</taxon>
        <taxon>Sedentaria</taxon>
        <taxon>Canalipalpata</taxon>
        <taxon>Sabellida</taxon>
        <taxon>Siboglinidae</taxon>
        <taxon>Ridgeia</taxon>
    </lineage>
</organism>
<dbReference type="PROSITE" id="PS50878">
    <property type="entry name" value="RT_POL"/>
    <property type="match status" value="1"/>
</dbReference>
<dbReference type="SUPFAM" id="SSF56672">
    <property type="entry name" value="DNA/RNA polymerases"/>
    <property type="match status" value="1"/>
</dbReference>
<name>A0AAD9JJK6_RIDPI</name>
<evidence type="ECO:0000313" key="2">
    <source>
        <dbReference type="EMBL" id="KAK2154261.1"/>
    </source>
</evidence>
<keyword evidence="3" id="KW-1185">Reference proteome</keyword>